<dbReference type="InterPro" id="IPR020595">
    <property type="entry name" value="MnmG-rel_CS"/>
</dbReference>
<accession>A0ABS5WA14</accession>
<evidence type="ECO:0000256" key="7">
    <source>
        <dbReference type="ARBA" id="ARBA00022827"/>
    </source>
</evidence>
<evidence type="ECO:0000256" key="10">
    <source>
        <dbReference type="ARBA" id="ARBA00031800"/>
    </source>
</evidence>
<comment type="cofactor">
    <cofactor evidence="1 11">
        <name>FAD</name>
        <dbReference type="ChEBI" id="CHEBI:57692"/>
    </cofactor>
</comment>
<dbReference type="InterPro" id="IPR040131">
    <property type="entry name" value="MnmG_N"/>
</dbReference>
<evidence type="ECO:0000256" key="5">
    <source>
        <dbReference type="ARBA" id="ARBA00022630"/>
    </source>
</evidence>
<comment type="caution">
    <text evidence="11">Lacks conserved residue(s) required for the propagation of feature annotation.</text>
</comment>
<dbReference type="InterPro" id="IPR026904">
    <property type="entry name" value="MnmG_C"/>
</dbReference>
<comment type="caution">
    <text evidence="13">The sequence shown here is derived from an EMBL/GenBank/DDBJ whole genome shotgun (WGS) entry which is preliminary data.</text>
</comment>
<feature type="binding site" evidence="11">
    <location>
        <begin position="10"/>
        <end position="15"/>
    </location>
    <ligand>
        <name>FAD</name>
        <dbReference type="ChEBI" id="CHEBI:57692"/>
    </ligand>
</feature>
<keyword evidence="7 11" id="KW-0274">FAD</keyword>
<dbReference type="InterPro" id="IPR049312">
    <property type="entry name" value="GIDA_C_N"/>
</dbReference>
<evidence type="ECO:0000256" key="11">
    <source>
        <dbReference type="HAMAP-Rule" id="MF_00129"/>
    </source>
</evidence>
<comment type="subunit">
    <text evidence="9 11">Homodimer. Heterotetramer of two MnmE and two MnmG subunits.</text>
</comment>
<dbReference type="RefSeq" id="WP_214536956.1">
    <property type="nucleotide sequence ID" value="NZ_JAHFVK010000002.1"/>
</dbReference>
<dbReference type="InterPro" id="IPR002218">
    <property type="entry name" value="MnmG-rel"/>
</dbReference>
<dbReference type="Pfam" id="PF21680">
    <property type="entry name" value="GIDA_C_1st"/>
    <property type="match status" value="1"/>
</dbReference>
<dbReference type="HAMAP" id="MF_00129">
    <property type="entry name" value="MnmG_GidA"/>
    <property type="match status" value="1"/>
</dbReference>
<dbReference type="InterPro" id="IPR004416">
    <property type="entry name" value="MnmG"/>
</dbReference>
<dbReference type="InterPro" id="IPR047001">
    <property type="entry name" value="MnmG_C_subdom"/>
</dbReference>
<dbReference type="SMART" id="SM01228">
    <property type="entry name" value="GIDA_assoc_3"/>
    <property type="match status" value="1"/>
</dbReference>
<evidence type="ECO:0000256" key="6">
    <source>
        <dbReference type="ARBA" id="ARBA00022694"/>
    </source>
</evidence>
<evidence type="ECO:0000256" key="3">
    <source>
        <dbReference type="ARBA" id="ARBA00007653"/>
    </source>
</evidence>
<evidence type="ECO:0000256" key="8">
    <source>
        <dbReference type="ARBA" id="ARBA00023027"/>
    </source>
</evidence>
<dbReference type="EMBL" id="JAHFVK010000002">
    <property type="protein sequence ID" value="MBT2135264.1"/>
    <property type="molecule type" value="Genomic_DNA"/>
</dbReference>
<comment type="subcellular location">
    <subcellularLocation>
        <location evidence="11">Cytoplasm</location>
    </subcellularLocation>
</comment>
<dbReference type="Gene3D" id="3.50.50.60">
    <property type="entry name" value="FAD/NAD(P)-binding domain"/>
    <property type="match status" value="2"/>
</dbReference>
<dbReference type="NCBIfam" id="TIGR00136">
    <property type="entry name" value="mnmG_gidA"/>
    <property type="match status" value="1"/>
</dbReference>
<evidence type="ECO:0000313" key="13">
    <source>
        <dbReference type="EMBL" id="MBT2135264.1"/>
    </source>
</evidence>
<dbReference type="Pfam" id="PF01134">
    <property type="entry name" value="GIDA"/>
    <property type="match status" value="1"/>
</dbReference>
<dbReference type="SUPFAM" id="SSF51905">
    <property type="entry name" value="FAD/NAD(P)-binding domain"/>
    <property type="match status" value="1"/>
</dbReference>
<dbReference type="Gene3D" id="1.10.150.570">
    <property type="entry name" value="GidA associated domain, C-terminal subdomain"/>
    <property type="match status" value="1"/>
</dbReference>
<dbReference type="PANTHER" id="PTHR11806">
    <property type="entry name" value="GLUCOSE INHIBITED DIVISION PROTEIN A"/>
    <property type="match status" value="1"/>
</dbReference>
<evidence type="ECO:0000256" key="1">
    <source>
        <dbReference type="ARBA" id="ARBA00001974"/>
    </source>
</evidence>
<dbReference type="Proteomes" id="UP000811255">
    <property type="component" value="Unassembled WGS sequence"/>
</dbReference>
<proteinExistence type="inferred from homology"/>
<dbReference type="PANTHER" id="PTHR11806:SF0">
    <property type="entry name" value="PROTEIN MTO1 HOMOLOG, MITOCHONDRIAL"/>
    <property type="match status" value="1"/>
</dbReference>
<reference evidence="13 14" key="1">
    <citation type="submission" date="2021-05" db="EMBL/GenBank/DDBJ databases">
        <title>Croceibacterium sp. LX-88 genome sequence.</title>
        <authorList>
            <person name="Luo X."/>
        </authorList>
    </citation>
    <scope>NUCLEOTIDE SEQUENCE [LARGE SCALE GENOMIC DNA]</scope>
    <source>
        <strain evidence="13 14">LX-88</strain>
    </source>
</reference>
<evidence type="ECO:0000259" key="12">
    <source>
        <dbReference type="SMART" id="SM01228"/>
    </source>
</evidence>
<evidence type="ECO:0000256" key="9">
    <source>
        <dbReference type="ARBA" id="ARBA00025948"/>
    </source>
</evidence>
<feature type="binding site" evidence="11">
    <location>
        <begin position="269"/>
        <end position="283"/>
    </location>
    <ligand>
        <name>NAD(+)</name>
        <dbReference type="ChEBI" id="CHEBI:57540"/>
    </ligand>
</feature>
<organism evidence="13 14">
    <name type="scientific">Croceibacterium selenioxidans</name>
    <dbReference type="NCBI Taxonomy" id="2838833"/>
    <lineage>
        <taxon>Bacteria</taxon>
        <taxon>Pseudomonadati</taxon>
        <taxon>Pseudomonadota</taxon>
        <taxon>Alphaproteobacteria</taxon>
        <taxon>Sphingomonadales</taxon>
        <taxon>Erythrobacteraceae</taxon>
        <taxon>Croceibacterium</taxon>
    </lineage>
</organism>
<comment type="function">
    <text evidence="2 11">NAD-binding protein involved in the addition of a carboxymethylaminomethyl (cmnm) group at the wobble position (U34) of certain tRNAs, forming tRNA-cmnm(5)s(2)U34.</text>
</comment>
<keyword evidence="5 11" id="KW-0285">Flavoprotein</keyword>
<gene>
    <name evidence="11 13" type="primary">mnmG</name>
    <name evidence="11" type="synonym">gidA</name>
    <name evidence="13" type="ORF">KK137_13080</name>
</gene>
<dbReference type="Pfam" id="PF13932">
    <property type="entry name" value="SAM_GIDA_C"/>
    <property type="match status" value="1"/>
</dbReference>
<dbReference type="InterPro" id="IPR044920">
    <property type="entry name" value="MnmG_C_subdom_sf"/>
</dbReference>
<keyword evidence="6 11" id="KW-0819">tRNA processing</keyword>
<dbReference type="PROSITE" id="PS01280">
    <property type="entry name" value="GIDA_1"/>
    <property type="match status" value="1"/>
</dbReference>
<evidence type="ECO:0000313" key="14">
    <source>
        <dbReference type="Proteomes" id="UP000811255"/>
    </source>
</evidence>
<protein>
    <recommendedName>
        <fullName evidence="4 11">tRNA uridine 5-carboxymethylaminomethyl modification enzyme MnmG</fullName>
    </recommendedName>
    <alternativeName>
        <fullName evidence="10 11">Glucose-inhibited division protein A</fullName>
    </alternativeName>
</protein>
<keyword evidence="8 11" id="KW-0520">NAD</keyword>
<comment type="similarity">
    <text evidence="3 11">Belongs to the MnmG family.</text>
</comment>
<evidence type="ECO:0000256" key="4">
    <source>
        <dbReference type="ARBA" id="ARBA00020461"/>
    </source>
</evidence>
<evidence type="ECO:0000256" key="2">
    <source>
        <dbReference type="ARBA" id="ARBA00003717"/>
    </source>
</evidence>
<sequence length="618" mass="66907">MNAFDVLVIGGGHSGCEAASVSARMGARTALISFDLDAIGAMSCNPAIGGLGKGHLVREVDALDGLIARAADAAAIHYRMLNRSKGSAVWGPRVQADRRLFKSAVQQMISRQPNLTTIAGEAAALVFEGDRVRGVELADGSRIEASAIVLCTGTFLGGSLFRGEERMTGGRIGEASAQRLAAQLREASLPMARLKTGTPPRLDGRTIDWGRLEEQASDAQPWTMSPLSNSRPNPQVFCAISRTNVRTHEIIRENLHRSPLFTGAIEAAGPRYCPSIEDKIHRFGDRDGHQVFLEPEGLSTHLVYPNGVSTSLPGDVQLDMLRTMEGLERVEIVVPGYAVEYDHIDPRALGQDLQLHTMPGLYCAGQINGTTGYEEAAAQGLYAGMRAAAAVLGREAVKLDRGNSYIAVMIDDLTLHGVSEPYRMLTARAEYRLRLRANNATTRLTPLALAAGCVGDERRSWYLDREALRSRWAGALENEVRSSDLANIGISVRRDAGRKTLAEWLRYPDVDLAALRPWIDLNLEVDSEIAGEMAEDASYAPYLERQDSELRELRSSESVVLGPNFPFHQVPGLSNEMVERLATAKPANLAAAGRVRGITPAALAAVLVFARRPNSVAA</sequence>
<dbReference type="InterPro" id="IPR036188">
    <property type="entry name" value="FAD/NAD-bd_sf"/>
</dbReference>
<name>A0ABS5WA14_9SPHN</name>
<feature type="domain" description="tRNA uridine 5-carboxymethylaminomethyl modification enzyme C-terminal subdomain" evidence="12">
    <location>
        <begin position="537"/>
        <end position="608"/>
    </location>
</feature>
<keyword evidence="11" id="KW-0963">Cytoplasm</keyword>
<keyword evidence="14" id="KW-1185">Reference proteome</keyword>